<protein>
    <submittedName>
        <fullName evidence="1">Uncharacterized protein</fullName>
    </submittedName>
</protein>
<reference evidence="1 2" key="1">
    <citation type="submission" date="2024-09" db="EMBL/GenBank/DDBJ databases">
        <authorList>
            <person name="Sun Q."/>
            <person name="Mori K."/>
        </authorList>
    </citation>
    <scope>NUCLEOTIDE SEQUENCE [LARGE SCALE GENOMIC DNA]</scope>
    <source>
        <strain evidence="1 2">JCM 3331</strain>
    </source>
</reference>
<evidence type="ECO:0000313" key="1">
    <source>
        <dbReference type="EMBL" id="MFB9573971.1"/>
    </source>
</evidence>
<keyword evidence="2" id="KW-1185">Reference proteome</keyword>
<evidence type="ECO:0000313" key="2">
    <source>
        <dbReference type="Proteomes" id="UP001589710"/>
    </source>
</evidence>
<proteinExistence type="predicted"/>
<dbReference type="Proteomes" id="UP001589710">
    <property type="component" value="Unassembled WGS sequence"/>
</dbReference>
<dbReference type="EMBL" id="JBHMCG010000075">
    <property type="protein sequence ID" value="MFB9573971.1"/>
    <property type="molecule type" value="Genomic_DNA"/>
</dbReference>
<name>A0ABV5R7Z7_9ACTN</name>
<dbReference type="RefSeq" id="WP_345509630.1">
    <property type="nucleotide sequence ID" value="NZ_BAAAXD010000003.1"/>
</dbReference>
<gene>
    <name evidence="1" type="ORF">ACFFTL_17070</name>
</gene>
<sequence length="58" mass="6528">MSLTRDQDVIEGLTADDAGHASNRFMGMLFFRLQHHQPYDESKAFPHQPPTEELTAAA</sequence>
<comment type="caution">
    <text evidence="1">The sequence shown here is derived from an EMBL/GenBank/DDBJ whole genome shotgun (WGS) entry which is preliminary data.</text>
</comment>
<accession>A0ABV5R7Z7</accession>
<organism evidence="1 2">
    <name type="scientific">Streptomyces yanii</name>
    <dbReference type="NCBI Taxonomy" id="78510"/>
    <lineage>
        <taxon>Bacteria</taxon>
        <taxon>Bacillati</taxon>
        <taxon>Actinomycetota</taxon>
        <taxon>Actinomycetes</taxon>
        <taxon>Kitasatosporales</taxon>
        <taxon>Streptomycetaceae</taxon>
        <taxon>Streptomyces</taxon>
    </lineage>
</organism>